<organism evidence="7 8">
    <name type="scientific">Sungouiella intermedia</name>
    <dbReference type="NCBI Taxonomy" id="45354"/>
    <lineage>
        <taxon>Eukaryota</taxon>
        <taxon>Fungi</taxon>
        <taxon>Dikarya</taxon>
        <taxon>Ascomycota</taxon>
        <taxon>Saccharomycotina</taxon>
        <taxon>Pichiomycetes</taxon>
        <taxon>Metschnikowiaceae</taxon>
        <taxon>Sungouiella</taxon>
    </lineage>
</organism>
<feature type="transmembrane region" description="Helical" evidence="5">
    <location>
        <begin position="100"/>
        <end position="119"/>
    </location>
</feature>
<feature type="domain" description="Major facilitator superfamily (MFS) profile" evidence="6">
    <location>
        <begin position="58"/>
        <end position="505"/>
    </location>
</feature>
<dbReference type="Proteomes" id="UP000182334">
    <property type="component" value="Chromosome IV"/>
</dbReference>
<evidence type="ECO:0000256" key="5">
    <source>
        <dbReference type="SAM" id="Phobius"/>
    </source>
</evidence>
<evidence type="ECO:0000256" key="4">
    <source>
        <dbReference type="ARBA" id="ARBA00023136"/>
    </source>
</evidence>
<dbReference type="GO" id="GO:0005886">
    <property type="term" value="C:plasma membrane"/>
    <property type="evidence" value="ECO:0007669"/>
    <property type="project" value="TreeGrafter"/>
</dbReference>
<feature type="transmembrane region" description="Helical" evidence="5">
    <location>
        <begin position="453"/>
        <end position="470"/>
    </location>
</feature>
<accession>A0A1L0DDE4</accession>
<evidence type="ECO:0000259" key="6">
    <source>
        <dbReference type="PROSITE" id="PS50850"/>
    </source>
</evidence>
<dbReference type="InterPro" id="IPR011701">
    <property type="entry name" value="MFS"/>
</dbReference>
<dbReference type="STRING" id="45354.A0A1L0DDE4"/>
<keyword evidence="3 5" id="KW-1133">Transmembrane helix</keyword>
<dbReference type="PANTHER" id="PTHR23502">
    <property type="entry name" value="MAJOR FACILITATOR SUPERFAMILY"/>
    <property type="match status" value="1"/>
</dbReference>
<gene>
    <name evidence="7" type="ORF">SAMEA4029010_CIC11G00000001214</name>
</gene>
<feature type="transmembrane region" description="Helical" evidence="5">
    <location>
        <begin position="213"/>
        <end position="233"/>
    </location>
</feature>
<dbReference type="OrthoDB" id="5215911at2759"/>
<dbReference type="Pfam" id="PF07690">
    <property type="entry name" value="MFS_1"/>
    <property type="match status" value="1"/>
</dbReference>
<feature type="transmembrane region" description="Helical" evidence="5">
    <location>
        <begin position="413"/>
        <end position="441"/>
    </location>
</feature>
<dbReference type="EMBL" id="LT635759">
    <property type="protein sequence ID" value="SGZ54588.1"/>
    <property type="molecule type" value="Genomic_DNA"/>
</dbReference>
<feature type="transmembrane region" description="Helical" evidence="5">
    <location>
        <begin position="482"/>
        <end position="503"/>
    </location>
</feature>
<keyword evidence="2 5" id="KW-0812">Transmembrane</keyword>
<evidence type="ECO:0000256" key="3">
    <source>
        <dbReference type="ARBA" id="ARBA00022989"/>
    </source>
</evidence>
<feature type="transmembrane region" description="Helical" evidence="5">
    <location>
        <begin position="57"/>
        <end position="80"/>
    </location>
</feature>
<reference evidence="7 8" key="1">
    <citation type="submission" date="2016-10" db="EMBL/GenBank/DDBJ databases">
        <authorList>
            <person name="de Groot N.N."/>
        </authorList>
    </citation>
    <scope>NUCLEOTIDE SEQUENCE [LARGE SCALE GENOMIC DNA]</scope>
    <source>
        <strain evidence="7 8">CBS 141442</strain>
    </source>
</reference>
<feature type="transmembrane region" description="Helical" evidence="5">
    <location>
        <begin position="340"/>
        <end position="366"/>
    </location>
</feature>
<dbReference type="SUPFAM" id="SSF103473">
    <property type="entry name" value="MFS general substrate transporter"/>
    <property type="match status" value="1"/>
</dbReference>
<evidence type="ECO:0000313" key="7">
    <source>
        <dbReference type="EMBL" id="SGZ54588.1"/>
    </source>
</evidence>
<evidence type="ECO:0000256" key="1">
    <source>
        <dbReference type="ARBA" id="ARBA00004141"/>
    </source>
</evidence>
<dbReference type="InterPro" id="IPR036259">
    <property type="entry name" value="MFS_trans_sf"/>
</dbReference>
<dbReference type="Gene3D" id="1.20.1250.20">
    <property type="entry name" value="MFS general substrate transporter like domains"/>
    <property type="match status" value="1"/>
</dbReference>
<feature type="transmembrane region" description="Helical" evidence="5">
    <location>
        <begin position="308"/>
        <end position="334"/>
    </location>
</feature>
<protein>
    <submittedName>
        <fullName evidence="7">CIC11C00000001214</fullName>
    </submittedName>
</protein>
<dbReference type="GO" id="GO:0022857">
    <property type="term" value="F:transmembrane transporter activity"/>
    <property type="evidence" value="ECO:0007669"/>
    <property type="project" value="InterPro"/>
</dbReference>
<evidence type="ECO:0000313" key="8">
    <source>
        <dbReference type="Proteomes" id="UP000182334"/>
    </source>
</evidence>
<proteinExistence type="predicted"/>
<feature type="transmembrane region" description="Helical" evidence="5">
    <location>
        <begin position="126"/>
        <end position="142"/>
    </location>
</feature>
<dbReference type="PANTHER" id="PTHR23502:SF34">
    <property type="entry name" value="PROTEIN HOL1"/>
    <property type="match status" value="1"/>
</dbReference>
<feature type="transmembrane region" description="Helical" evidence="5">
    <location>
        <begin position="154"/>
        <end position="177"/>
    </location>
</feature>
<feature type="transmembrane region" description="Helical" evidence="5">
    <location>
        <begin position="184"/>
        <end position="207"/>
    </location>
</feature>
<comment type="subcellular location">
    <subcellularLocation>
        <location evidence="1">Membrane</location>
        <topology evidence="1">Multi-pass membrane protein</topology>
    </subcellularLocation>
</comment>
<keyword evidence="4 5" id="KW-0472">Membrane</keyword>
<name>A0A1L0DDE4_9ASCO</name>
<dbReference type="PROSITE" id="PS50850">
    <property type="entry name" value="MFS"/>
    <property type="match status" value="1"/>
</dbReference>
<evidence type="ECO:0000256" key="2">
    <source>
        <dbReference type="ARBA" id="ARBA00022692"/>
    </source>
</evidence>
<sequence length="522" mass="59059">MRWLKYSEDLDVPGTSILVDETKKLVAAEETDDHIVYIPQPSDSPLDPLRWSGAWKLIHYSVCLIFVLVAAATASWNGILYDIFVYEFGVSYNQLNTGSGLSYLFLAFGCWFTQISANVFGRRPTYLFFTVLVILASIVFAARKNYSGYLVYNILNGLGVAPIDTLVQVTIGDVFFLHQHGRLMALYTLCLATGSSFGPIITGYISSHGDWSWTNYTIIILMSFILICQILFIQESYFDRESSETALSMVELHKSPSVEKSQLNVETQEIKPESLPFLQRLKFMRPRSPIGSIFKLVIAPFKTLRYPAVAWVAVAYGLQMCWLSLLSLTVAQFFASPPYLFSTAAMGNTSYAGVIGSIIGPIYVSFSDKYCIWRAKRNNGILEPEFRLDFMWLPLLINTLGLLLYGFCPYYQWKWIVGVIGIGFINFGICTITSCMLTYVLECYTDQVTDTMSSLLFIRNIVGAIFNWVFQDWLDAMGIKNFTILMAVLCVVINGFGFIFVIYGKSFRKLTAKWYVEASQHL</sequence>
<dbReference type="AlphaFoldDB" id="A0A1L0DDE4"/>
<feature type="transmembrane region" description="Helical" evidence="5">
    <location>
        <begin position="386"/>
        <end position="407"/>
    </location>
</feature>
<dbReference type="InterPro" id="IPR020846">
    <property type="entry name" value="MFS_dom"/>
</dbReference>
<dbReference type="GO" id="GO:0000324">
    <property type="term" value="C:fungal-type vacuole"/>
    <property type="evidence" value="ECO:0007669"/>
    <property type="project" value="TreeGrafter"/>
</dbReference>
<keyword evidence="8" id="KW-1185">Reference proteome</keyword>